<keyword evidence="1" id="KW-1133">Transmembrane helix</keyword>
<gene>
    <name evidence="2" type="ORF">GS03_02027</name>
</gene>
<dbReference type="KEGG" id="fsn:GS03_02027"/>
<proteinExistence type="predicted"/>
<keyword evidence="1" id="KW-0472">Membrane</keyword>
<dbReference type="InterPro" id="IPR024623">
    <property type="entry name" value="YtxH"/>
</dbReference>
<evidence type="ECO:0000313" key="3">
    <source>
        <dbReference type="Proteomes" id="UP000296862"/>
    </source>
</evidence>
<evidence type="ECO:0000256" key="1">
    <source>
        <dbReference type="SAM" id="Phobius"/>
    </source>
</evidence>
<accession>A0A4P7PUC0</accession>
<reference evidence="2 3" key="1">
    <citation type="submission" date="2019-04" db="EMBL/GenBank/DDBJ databases">
        <title>Flavobacterium sp. GS03.</title>
        <authorList>
            <person name="Kim H."/>
        </authorList>
    </citation>
    <scope>NUCLEOTIDE SEQUENCE [LARGE SCALE GENOMIC DNA]</scope>
    <source>
        <strain evidence="2 3">GS03</strain>
    </source>
</reference>
<dbReference type="OrthoDB" id="676025at2"/>
<protein>
    <recommendedName>
        <fullName evidence="4">YtxH-like protein</fullName>
    </recommendedName>
</protein>
<dbReference type="Pfam" id="PF12732">
    <property type="entry name" value="YtxH"/>
    <property type="match status" value="1"/>
</dbReference>
<keyword evidence="1" id="KW-0812">Transmembrane</keyword>
<evidence type="ECO:0000313" key="2">
    <source>
        <dbReference type="EMBL" id="QBZ98519.1"/>
    </source>
</evidence>
<dbReference type="Proteomes" id="UP000296862">
    <property type="component" value="Chromosome"/>
</dbReference>
<dbReference type="AlphaFoldDB" id="A0A4P7PUC0"/>
<dbReference type="EMBL" id="CP038810">
    <property type="protein sequence ID" value="QBZ98519.1"/>
    <property type="molecule type" value="Genomic_DNA"/>
</dbReference>
<evidence type="ECO:0008006" key="4">
    <source>
        <dbReference type="Google" id="ProtNLM"/>
    </source>
</evidence>
<dbReference type="RefSeq" id="WP_136152418.1">
    <property type="nucleotide sequence ID" value="NZ_CP038810.1"/>
</dbReference>
<organism evidence="2 3">
    <name type="scientific">Flavobacterium sangjuense</name>
    <dbReference type="NCBI Taxonomy" id="2518177"/>
    <lineage>
        <taxon>Bacteria</taxon>
        <taxon>Pseudomonadati</taxon>
        <taxon>Bacteroidota</taxon>
        <taxon>Flavobacteriia</taxon>
        <taxon>Flavobacteriales</taxon>
        <taxon>Flavobacteriaceae</taxon>
        <taxon>Flavobacterium</taxon>
    </lineage>
</organism>
<keyword evidence="3" id="KW-1185">Reference proteome</keyword>
<name>A0A4P7PUC0_9FLAO</name>
<sequence length="79" mass="8691">MKNSNVILGVLGGVAVGAIAGILFAPAKGTKTRKRIMKKGNDYTKELKNKFGELYNGINTKYENVMEDAKEFASDHQEK</sequence>
<feature type="transmembrane region" description="Helical" evidence="1">
    <location>
        <begin position="6"/>
        <end position="27"/>
    </location>
</feature>